<evidence type="ECO:0000313" key="1">
    <source>
        <dbReference type="EMBL" id="DAD55640.1"/>
    </source>
</evidence>
<protein>
    <submittedName>
        <fullName evidence="1">Uncharacterized protein</fullName>
    </submittedName>
</protein>
<organism evidence="1">
    <name type="scientific">Bacteriophage sp</name>
    <dbReference type="NCBI Taxonomy" id="38018"/>
    <lineage>
        <taxon>Viruses</taxon>
    </lineage>
</organism>
<name>A0A8D9PE74_9VIRU</name>
<dbReference type="EMBL" id="BK029940">
    <property type="protein sequence ID" value="DAD55640.1"/>
    <property type="molecule type" value="Genomic_DNA"/>
</dbReference>
<sequence>MDKEAKNFKVVLSINEKIICLEEIISKLKKVLYVYDKSQEPDSTYNYRVYCGGIMMYVSSSNILFDGELVSIIININAILTNQLDKGQIKKLIFESINYAEYLLKKYKNEG</sequence>
<accession>A0A8D9PE74</accession>
<reference evidence="1" key="1">
    <citation type="journal article" date="2021" name="Proc. Natl. Acad. Sci. U.S.A.">
        <title>A Catalog of Tens of Thousands of Viruses from Human Metagenomes Reveals Hidden Associations with Chronic Diseases.</title>
        <authorList>
            <person name="Tisza M.J."/>
            <person name="Buck C.B."/>
        </authorList>
    </citation>
    <scope>NUCLEOTIDE SEQUENCE</scope>
    <source>
        <strain evidence="1">CtOZu12</strain>
    </source>
</reference>
<proteinExistence type="predicted"/>